<feature type="non-terminal residue" evidence="2">
    <location>
        <position position="1"/>
    </location>
</feature>
<evidence type="ECO:0000313" key="2">
    <source>
        <dbReference type="EMBL" id="SVB89246.1"/>
    </source>
</evidence>
<reference evidence="2" key="1">
    <citation type="submission" date="2018-05" db="EMBL/GenBank/DDBJ databases">
        <authorList>
            <person name="Lanie J.A."/>
            <person name="Ng W.-L."/>
            <person name="Kazmierczak K.M."/>
            <person name="Andrzejewski T.M."/>
            <person name="Davidsen T.M."/>
            <person name="Wayne K.J."/>
            <person name="Tettelin H."/>
            <person name="Glass J.I."/>
            <person name="Rusch D."/>
            <person name="Podicherti R."/>
            <person name="Tsui H.-C.T."/>
            <person name="Winkler M.E."/>
        </authorList>
    </citation>
    <scope>NUCLEOTIDE SEQUENCE</scope>
</reference>
<sequence length="46" mass="5434">VPESGHSEQEARYTHWRWRIFFVTWLAYAGFYLTRKSFAVAKVGLA</sequence>
<organism evidence="2">
    <name type="scientific">marine metagenome</name>
    <dbReference type="NCBI Taxonomy" id="408172"/>
    <lineage>
        <taxon>unclassified sequences</taxon>
        <taxon>metagenomes</taxon>
        <taxon>ecological metagenomes</taxon>
    </lineage>
</organism>
<dbReference type="AlphaFoldDB" id="A0A382HPJ8"/>
<gene>
    <name evidence="2" type="ORF">METZ01_LOCUS242100</name>
</gene>
<protein>
    <submittedName>
        <fullName evidence="2">Uncharacterized protein</fullName>
    </submittedName>
</protein>
<dbReference type="InterPro" id="IPR036259">
    <property type="entry name" value="MFS_trans_sf"/>
</dbReference>
<proteinExistence type="predicted"/>
<dbReference type="EMBL" id="UINC01062529">
    <property type="protein sequence ID" value="SVB89246.1"/>
    <property type="molecule type" value="Genomic_DNA"/>
</dbReference>
<feature type="transmembrane region" description="Helical" evidence="1">
    <location>
        <begin position="16"/>
        <end position="34"/>
    </location>
</feature>
<evidence type="ECO:0000256" key="1">
    <source>
        <dbReference type="SAM" id="Phobius"/>
    </source>
</evidence>
<keyword evidence="1" id="KW-1133">Transmembrane helix</keyword>
<accession>A0A382HPJ8</accession>
<dbReference type="Gene3D" id="1.20.1250.20">
    <property type="entry name" value="MFS general substrate transporter like domains"/>
    <property type="match status" value="1"/>
</dbReference>
<keyword evidence="1" id="KW-0472">Membrane</keyword>
<keyword evidence="1" id="KW-0812">Transmembrane</keyword>
<name>A0A382HPJ8_9ZZZZ</name>
<feature type="non-terminal residue" evidence="2">
    <location>
        <position position="46"/>
    </location>
</feature>